<dbReference type="RefSeq" id="XP_458073.2">
    <property type="nucleotide sequence ID" value="XM_458073.1"/>
</dbReference>
<feature type="transmembrane region" description="Helical" evidence="8">
    <location>
        <begin position="74"/>
        <end position="95"/>
    </location>
</feature>
<accession>Q6BUP6</accession>
<dbReference type="GO" id="GO:0000329">
    <property type="term" value="C:fungal-type vacuole membrane"/>
    <property type="evidence" value="ECO:0007669"/>
    <property type="project" value="TreeGrafter"/>
</dbReference>
<dbReference type="SMART" id="SM00679">
    <property type="entry name" value="CTNS"/>
    <property type="match status" value="2"/>
</dbReference>
<dbReference type="OMA" id="YWYYTRV"/>
<comment type="subcellular location">
    <subcellularLocation>
        <location evidence="1">Membrane</location>
        <topology evidence="1">Multi-pass membrane protein</topology>
    </subcellularLocation>
</comment>
<feature type="transmembrane region" description="Helical" evidence="8">
    <location>
        <begin position="281"/>
        <end position="302"/>
    </location>
</feature>
<feature type="region of interest" description="Disordered" evidence="7">
    <location>
        <begin position="561"/>
        <end position="583"/>
    </location>
</feature>
<proteinExistence type="inferred from homology"/>
<dbReference type="InterPro" id="IPR051415">
    <property type="entry name" value="LAAT-1"/>
</dbReference>
<dbReference type="PANTHER" id="PTHR16201">
    <property type="entry name" value="SEVEN TRANSMEMBRANE PROTEIN 1-RELATED"/>
    <property type="match status" value="1"/>
</dbReference>
<evidence type="ECO:0000256" key="4">
    <source>
        <dbReference type="ARBA" id="ARBA00023136"/>
    </source>
</evidence>
<feature type="transmembrane region" description="Helical" evidence="8">
    <location>
        <begin position="322"/>
        <end position="346"/>
    </location>
</feature>
<dbReference type="GeneID" id="2900665"/>
<dbReference type="AlphaFoldDB" id="Q6BUP6"/>
<dbReference type="InParanoid" id="Q6BUP6"/>
<evidence type="ECO:0000256" key="2">
    <source>
        <dbReference type="ARBA" id="ARBA00022692"/>
    </source>
</evidence>
<evidence type="ECO:0000256" key="7">
    <source>
        <dbReference type="SAM" id="MobiDB-lite"/>
    </source>
</evidence>
<dbReference type="Gene3D" id="1.20.1280.290">
    <property type="match status" value="2"/>
</dbReference>
<gene>
    <name evidence="9" type="ordered locus">DEHA2C09108g</name>
</gene>
<evidence type="ECO:0000313" key="10">
    <source>
        <dbReference type="Proteomes" id="UP000000599"/>
    </source>
</evidence>
<dbReference type="GO" id="GO:0034488">
    <property type="term" value="P:basic amino acid transmembrane export from vacuole"/>
    <property type="evidence" value="ECO:0007669"/>
    <property type="project" value="TreeGrafter"/>
</dbReference>
<keyword evidence="3 8" id="KW-1133">Transmembrane helix</keyword>
<dbReference type="KEGG" id="dha:DEHA2C09108g"/>
<name>Q6BUP6_DEBHA</name>
<dbReference type="OrthoDB" id="8048523at2759"/>
<keyword evidence="2 8" id="KW-0812">Transmembrane</keyword>
<dbReference type="HOGENOM" id="CLU_463072_0_0_1"/>
<comment type="similarity">
    <text evidence="5">Belongs to the laat-1 family.</text>
</comment>
<keyword evidence="10" id="KW-1185">Reference proteome</keyword>
<dbReference type="GO" id="GO:0015174">
    <property type="term" value="F:basic amino acid transmembrane transporter activity"/>
    <property type="evidence" value="ECO:0007669"/>
    <property type="project" value="TreeGrafter"/>
</dbReference>
<evidence type="ECO:0000256" key="8">
    <source>
        <dbReference type="SAM" id="Phobius"/>
    </source>
</evidence>
<protein>
    <submittedName>
        <fullName evidence="9">DEHA2C09108p</fullName>
    </submittedName>
</protein>
<dbReference type="PANTHER" id="PTHR16201:SF34">
    <property type="entry name" value="LYSOSOMAL AMINO ACID TRANSPORTER 1"/>
    <property type="match status" value="1"/>
</dbReference>
<evidence type="ECO:0000313" key="9">
    <source>
        <dbReference type="EMBL" id="CAG86144.2"/>
    </source>
</evidence>
<comment type="catalytic activity">
    <reaction evidence="6">
        <text>L-histidine(out) + L-arginine(in) = L-histidine(in) + L-arginine(out)</text>
        <dbReference type="Rhea" id="RHEA:71063"/>
        <dbReference type="ChEBI" id="CHEBI:32682"/>
        <dbReference type="ChEBI" id="CHEBI:57595"/>
    </reaction>
</comment>
<feature type="transmembrane region" description="Helical" evidence="8">
    <location>
        <begin position="107"/>
        <end position="125"/>
    </location>
</feature>
<dbReference type="eggNOG" id="KOG2913">
    <property type="taxonomic scope" value="Eukaryota"/>
</dbReference>
<dbReference type="Pfam" id="PF04193">
    <property type="entry name" value="PQ-loop"/>
    <property type="match status" value="2"/>
</dbReference>
<evidence type="ECO:0000256" key="1">
    <source>
        <dbReference type="ARBA" id="ARBA00004141"/>
    </source>
</evidence>
<sequence length="583" mass="65133">MGLSNYALVKEHSELIESMLLLTSVYTKTPNNTSYDDDKVILVTISQVSGIASFVVWLLVQIPQLIENHMNRSVQGLSLLLVIFWISGDISNFVASVLNGTPFQVCIGAYHCCIGSVLGMQYWYYTNVYPRSLKVSNELQKNTSLEIHPDIYESKLIGRANRFEQCEEEGYSRSRNLHTSRNGRSVDTVLKTSLSTSALIQQSSASPVAFDNDLEMPSNSLAHKKVNEIVSAIWVALSSSLGKIISLKENSIPAWMCSLFYVCSRPPQIIQNYKAKSTNGLSLYTILLAMIGNLLYTISIVSNSCILFEKDTDAFNAMISTNMPYVISSLLTFFFDTILLAQCLYYDDSNISTNSLNSSFSANNSIFMQYDDDNINEMNNPGYRHPRTGKGKQKKRLIYHDESSLHFQTPAWYTNNLFITDPNEDRDEARNTFFSNDSRKTPRELSIQNETTSLLNNAINYTLTTPPSHYISRSILERQNQLSSQTIPNGVANSTSRNGSVNAVKSASMSALNSIISNGNGNNVQYNTPILNTSLIPSIVSNYSSISKKLSHDSKTPFSPSDFLSDNFYNRPEHASISSNNMQ</sequence>
<dbReference type="InterPro" id="IPR006603">
    <property type="entry name" value="PQ-loop_rpt"/>
</dbReference>
<keyword evidence="4 8" id="KW-0472">Membrane</keyword>
<dbReference type="FunFam" id="1.20.1280.290:FF:000009">
    <property type="entry name" value="PQ loop repeat family protein"/>
    <property type="match status" value="1"/>
</dbReference>
<evidence type="ECO:0000256" key="3">
    <source>
        <dbReference type="ARBA" id="ARBA00022989"/>
    </source>
</evidence>
<evidence type="ECO:0000256" key="5">
    <source>
        <dbReference type="ARBA" id="ARBA00038039"/>
    </source>
</evidence>
<dbReference type="EMBL" id="CR382135">
    <property type="protein sequence ID" value="CAG86144.2"/>
    <property type="molecule type" value="Genomic_DNA"/>
</dbReference>
<dbReference type="Proteomes" id="UP000000599">
    <property type="component" value="Chromosome C"/>
</dbReference>
<organism evidence="9 10">
    <name type="scientific">Debaryomyces hansenii (strain ATCC 36239 / CBS 767 / BCRC 21394 / JCM 1990 / NBRC 0083 / IGC 2968)</name>
    <name type="common">Yeast</name>
    <name type="synonym">Torulaspora hansenii</name>
    <dbReference type="NCBI Taxonomy" id="284592"/>
    <lineage>
        <taxon>Eukaryota</taxon>
        <taxon>Fungi</taxon>
        <taxon>Dikarya</taxon>
        <taxon>Ascomycota</taxon>
        <taxon>Saccharomycotina</taxon>
        <taxon>Pichiomycetes</taxon>
        <taxon>Debaryomycetaceae</taxon>
        <taxon>Debaryomyces</taxon>
    </lineage>
</organism>
<reference evidence="9 10" key="1">
    <citation type="journal article" date="2004" name="Nature">
        <title>Genome evolution in yeasts.</title>
        <authorList>
            <consortium name="Genolevures"/>
            <person name="Dujon B."/>
            <person name="Sherman D."/>
            <person name="Fischer G."/>
            <person name="Durrens P."/>
            <person name="Casaregola S."/>
            <person name="Lafontaine I."/>
            <person name="de Montigny J."/>
            <person name="Marck C."/>
            <person name="Neuveglise C."/>
            <person name="Talla E."/>
            <person name="Goffard N."/>
            <person name="Frangeul L."/>
            <person name="Aigle M."/>
            <person name="Anthouard V."/>
            <person name="Babour A."/>
            <person name="Barbe V."/>
            <person name="Barnay S."/>
            <person name="Blanchin S."/>
            <person name="Beckerich J.M."/>
            <person name="Beyne E."/>
            <person name="Bleykasten C."/>
            <person name="Boisrame A."/>
            <person name="Boyer J."/>
            <person name="Cattolico L."/>
            <person name="Confanioleri F."/>
            <person name="de Daruvar A."/>
            <person name="Despons L."/>
            <person name="Fabre E."/>
            <person name="Fairhead C."/>
            <person name="Ferry-Dumazet H."/>
            <person name="Groppi A."/>
            <person name="Hantraye F."/>
            <person name="Hennequin C."/>
            <person name="Jauniaux N."/>
            <person name="Joyet P."/>
            <person name="Kachouri R."/>
            <person name="Kerrest A."/>
            <person name="Koszul R."/>
            <person name="Lemaire M."/>
            <person name="Lesur I."/>
            <person name="Ma L."/>
            <person name="Muller H."/>
            <person name="Nicaud J.M."/>
            <person name="Nikolski M."/>
            <person name="Oztas S."/>
            <person name="Ozier-Kalogeropoulos O."/>
            <person name="Pellenz S."/>
            <person name="Potier S."/>
            <person name="Richard G.F."/>
            <person name="Straub M.L."/>
            <person name="Suleau A."/>
            <person name="Swennene D."/>
            <person name="Tekaia F."/>
            <person name="Wesolowski-Louvel M."/>
            <person name="Westhof E."/>
            <person name="Wirth B."/>
            <person name="Zeniou-Meyer M."/>
            <person name="Zivanovic I."/>
            <person name="Bolotin-Fukuhara M."/>
            <person name="Thierry A."/>
            <person name="Bouchier C."/>
            <person name="Caudron B."/>
            <person name="Scarpelli C."/>
            <person name="Gaillardin C."/>
            <person name="Weissenbach J."/>
            <person name="Wincker P."/>
            <person name="Souciet J.L."/>
        </authorList>
    </citation>
    <scope>NUCLEOTIDE SEQUENCE [LARGE SCALE GENOMIC DNA]</scope>
    <source>
        <strain evidence="10">ATCC 36239 / CBS 767 / BCRC 21394 / JCM 1990 / NBRC 0083 / IGC 2968</strain>
    </source>
</reference>
<feature type="transmembrane region" description="Helical" evidence="8">
    <location>
        <begin position="40"/>
        <end position="62"/>
    </location>
</feature>
<evidence type="ECO:0000256" key="6">
    <source>
        <dbReference type="ARBA" id="ARBA00050768"/>
    </source>
</evidence>